<feature type="transmembrane region" description="Helical" evidence="8">
    <location>
        <begin position="120"/>
        <end position="143"/>
    </location>
</feature>
<feature type="transmembrane region" description="Helical" evidence="8">
    <location>
        <begin position="78"/>
        <end position="108"/>
    </location>
</feature>
<evidence type="ECO:0000256" key="5">
    <source>
        <dbReference type="ARBA" id="ARBA00022692"/>
    </source>
</evidence>
<dbReference type="Proteomes" id="UP001596091">
    <property type="component" value="Unassembled WGS sequence"/>
</dbReference>
<accession>A0ABW1EAL9</accession>
<feature type="transmembrane region" description="Helical" evidence="8">
    <location>
        <begin position="271"/>
        <end position="295"/>
    </location>
</feature>
<keyword evidence="7 8" id="KW-0472">Membrane</keyword>
<evidence type="ECO:0000256" key="1">
    <source>
        <dbReference type="ARBA" id="ARBA00004651"/>
    </source>
</evidence>
<evidence type="ECO:0000256" key="3">
    <source>
        <dbReference type="ARBA" id="ARBA00022676"/>
    </source>
</evidence>
<feature type="transmembrane region" description="Helical" evidence="8">
    <location>
        <begin position="316"/>
        <end position="336"/>
    </location>
</feature>
<evidence type="ECO:0000313" key="10">
    <source>
        <dbReference type="EMBL" id="MFC5860979.1"/>
    </source>
</evidence>
<dbReference type="Pfam" id="PF13231">
    <property type="entry name" value="PMT_2"/>
    <property type="match status" value="1"/>
</dbReference>
<evidence type="ECO:0000256" key="7">
    <source>
        <dbReference type="ARBA" id="ARBA00023136"/>
    </source>
</evidence>
<dbReference type="RefSeq" id="WP_263334718.1">
    <property type="nucleotide sequence ID" value="NZ_JAGSYH010000002.1"/>
</dbReference>
<name>A0ABW1EAL9_9BACT</name>
<keyword evidence="11" id="KW-1185">Reference proteome</keyword>
<reference evidence="11" key="1">
    <citation type="journal article" date="2019" name="Int. J. Syst. Evol. Microbiol.">
        <title>The Global Catalogue of Microorganisms (GCM) 10K type strain sequencing project: providing services to taxonomists for standard genome sequencing and annotation.</title>
        <authorList>
            <consortium name="The Broad Institute Genomics Platform"/>
            <consortium name="The Broad Institute Genome Sequencing Center for Infectious Disease"/>
            <person name="Wu L."/>
            <person name="Ma J."/>
        </authorList>
    </citation>
    <scope>NUCLEOTIDE SEQUENCE [LARGE SCALE GENOMIC DNA]</scope>
    <source>
        <strain evidence="11">JCM 4087</strain>
    </source>
</reference>
<sequence>MPLKRFSYPLWIAFLVVMAALHAWHLRADFPNFSPWEDWSKYTDEGWYGNAAIRAHLFGNWYIPGDFNPAAALPVWPFLLWIIFFATGVTIQAARGLAVAIFFVNLFLSYKLFRDRGPRWAGLLAVTFLVTSPFLYCFSRLALLEPLLLCLTLSAMNLSVRLSRFRHPEAIGALIGLLFTAMMLTKTTALFLLPALAWTIAQPFWREKERMFRLLAAAGGSAAISFCIWMYLVVSNGLFADYKYLFFINSYKRPHDFYGHVMSAWWAFHGALWADIILIPLSGALVVIAITHTIAHRREPRQIRSERWTAGFWSDPLCTGSVLAAFGYIGFMAYQNHPQPRYFVVVAFFCFIIVARVIAQLSYAHRSLNPLSARNLGLAALTVALATAAFNTLWTIRYAIHPQYTWIAAAQNLTNYIDEHPNGNRILLSISGDEITLITHLPSLCDDFSTIDLPAKIARYQPGWYATWDDLDPDTLEDLHVHDSLEQAGSFPAFDDPDRNMLYLLKMHPLPNGGARDPDKQNLKVQLPDDKFTIDVD</sequence>
<comment type="caution">
    <text evidence="10">The sequence shown here is derived from an EMBL/GenBank/DDBJ whole genome shotgun (WGS) entry which is preliminary data.</text>
</comment>
<evidence type="ECO:0000256" key="4">
    <source>
        <dbReference type="ARBA" id="ARBA00022679"/>
    </source>
</evidence>
<evidence type="ECO:0000259" key="9">
    <source>
        <dbReference type="Pfam" id="PF13231"/>
    </source>
</evidence>
<feature type="transmembrane region" description="Helical" evidence="8">
    <location>
        <begin position="214"/>
        <end position="234"/>
    </location>
</feature>
<gene>
    <name evidence="10" type="ORF">ACFPT7_01590</name>
</gene>
<keyword evidence="4 10" id="KW-0808">Transferase</keyword>
<feature type="transmembrane region" description="Helical" evidence="8">
    <location>
        <begin position="376"/>
        <end position="394"/>
    </location>
</feature>
<feature type="domain" description="Glycosyltransferase RgtA/B/C/D-like" evidence="9">
    <location>
        <begin position="74"/>
        <end position="229"/>
    </location>
</feature>
<dbReference type="EC" id="2.4.-.-" evidence="10"/>
<evidence type="ECO:0000256" key="6">
    <source>
        <dbReference type="ARBA" id="ARBA00022989"/>
    </source>
</evidence>
<dbReference type="PANTHER" id="PTHR33908">
    <property type="entry name" value="MANNOSYLTRANSFERASE YKCB-RELATED"/>
    <property type="match status" value="1"/>
</dbReference>
<comment type="subcellular location">
    <subcellularLocation>
        <location evidence="1">Cell membrane</location>
        <topology evidence="1">Multi-pass membrane protein</topology>
    </subcellularLocation>
</comment>
<organism evidence="10 11">
    <name type="scientific">Acidicapsa dinghuensis</name>
    <dbReference type="NCBI Taxonomy" id="2218256"/>
    <lineage>
        <taxon>Bacteria</taxon>
        <taxon>Pseudomonadati</taxon>
        <taxon>Acidobacteriota</taxon>
        <taxon>Terriglobia</taxon>
        <taxon>Terriglobales</taxon>
        <taxon>Acidobacteriaceae</taxon>
        <taxon>Acidicapsa</taxon>
    </lineage>
</organism>
<feature type="transmembrane region" description="Helical" evidence="8">
    <location>
        <begin position="170"/>
        <end position="193"/>
    </location>
</feature>
<keyword evidence="2" id="KW-1003">Cell membrane</keyword>
<dbReference type="PANTHER" id="PTHR33908:SF11">
    <property type="entry name" value="MEMBRANE PROTEIN"/>
    <property type="match status" value="1"/>
</dbReference>
<proteinExistence type="predicted"/>
<evidence type="ECO:0000256" key="2">
    <source>
        <dbReference type="ARBA" id="ARBA00022475"/>
    </source>
</evidence>
<evidence type="ECO:0000256" key="8">
    <source>
        <dbReference type="SAM" id="Phobius"/>
    </source>
</evidence>
<keyword evidence="3 10" id="KW-0328">Glycosyltransferase</keyword>
<protein>
    <submittedName>
        <fullName evidence="10">ArnT family glycosyltransferase</fullName>
        <ecNumber evidence="10">2.4.-.-</ecNumber>
    </submittedName>
</protein>
<keyword evidence="5 8" id="KW-0812">Transmembrane</keyword>
<dbReference type="GO" id="GO:0016757">
    <property type="term" value="F:glycosyltransferase activity"/>
    <property type="evidence" value="ECO:0007669"/>
    <property type="project" value="UniProtKB-KW"/>
</dbReference>
<evidence type="ECO:0000313" key="11">
    <source>
        <dbReference type="Proteomes" id="UP001596091"/>
    </source>
</evidence>
<keyword evidence="6 8" id="KW-1133">Transmembrane helix</keyword>
<feature type="transmembrane region" description="Helical" evidence="8">
    <location>
        <begin position="342"/>
        <end position="364"/>
    </location>
</feature>
<dbReference type="InterPro" id="IPR038731">
    <property type="entry name" value="RgtA/B/C-like"/>
</dbReference>
<dbReference type="InterPro" id="IPR050297">
    <property type="entry name" value="LipidA_mod_glycosyltrf_83"/>
</dbReference>
<dbReference type="EMBL" id="JBHSPH010000001">
    <property type="protein sequence ID" value="MFC5860979.1"/>
    <property type="molecule type" value="Genomic_DNA"/>
</dbReference>